<evidence type="ECO:0000256" key="2">
    <source>
        <dbReference type="ARBA" id="ARBA00022475"/>
    </source>
</evidence>
<evidence type="ECO:0000256" key="3">
    <source>
        <dbReference type="ARBA" id="ARBA00022606"/>
    </source>
</evidence>
<dbReference type="EMBL" id="JANEYF010001674">
    <property type="protein sequence ID" value="KAJ8959779.1"/>
    <property type="molecule type" value="Genomic_DNA"/>
</dbReference>
<evidence type="ECO:0000313" key="12">
    <source>
        <dbReference type="Proteomes" id="UP001162156"/>
    </source>
</evidence>
<dbReference type="PANTHER" id="PTHR21137">
    <property type="entry name" value="ODORANT RECEPTOR"/>
    <property type="match status" value="1"/>
</dbReference>
<evidence type="ECO:0000256" key="10">
    <source>
        <dbReference type="RuleBase" id="RU351113"/>
    </source>
</evidence>
<evidence type="ECO:0000256" key="5">
    <source>
        <dbReference type="ARBA" id="ARBA00022725"/>
    </source>
</evidence>
<keyword evidence="3 10" id="KW-0716">Sensory transduction</keyword>
<evidence type="ECO:0000256" key="7">
    <source>
        <dbReference type="ARBA" id="ARBA00023136"/>
    </source>
</evidence>
<feature type="transmembrane region" description="Helical" evidence="10">
    <location>
        <begin position="228"/>
        <end position="261"/>
    </location>
</feature>
<accession>A0AAV8Z913</accession>
<dbReference type="Pfam" id="PF02949">
    <property type="entry name" value="7tm_6"/>
    <property type="match status" value="2"/>
</dbReference>
<comment type="subcellular location">
    <subcellularLocation>
        <location evidence="1 10">Cell membrane</location>
        <topology evidence="1 10">Multi-pass membrane protein</topology>
    </subcellularLocation>
</comment>
<dbReference type="GO" id="GO:0005886">
    <property type="term" value="C:plasma membrane"/>
    <property type="evidence" value="ECO:0007669"/>
    <property type="project" value="UniProtKB-SubCell"/>
</dbReference>
<protein>
    <recommendedName>
        <fullName evidence="10">Odorant receptor</fullName>
    </recommendedName>
</protein>
<keyword evidence="5 10" id="KW-0552">Olfaction</keyword>
<keyword evidence="4 10" id="KW-0812">Transmembrane</keyword>
<keyword evidence="9 10" id="KW-0807">Transducer</keyword>
<comment type="caution">
    <text evidence="10">Lacks conserved residue(s) required for the propagation of feature annotation.</text>
</comment>
<feature type="transmembrane region" description="Helical" evidence="10">
    <location>
        <begin position="120"/>
        <end position="145"/>
    </location>
</feature>
<evidence type="ECO:0000256" key="1">
    <source>
        <dbReference type="ARBA" id="ARBA00004651"/>
    </source>
</evidence>
<keyword evidence="12" id="KW-1185">Reference proteome</keyword>
<dbReference type="PANTHER" id="PTHR21137:SF35">
    <property type="entry name" value="ODORANT RECEPTOR 19A-RELATED"/>
    <property type="match status" value="1"/>
</dbReference>
<evidence type="ECO:0000256" key="4">
    <source>
        <dbReference type="ARBA" id="ARBA00022692"/>
    </source>
</evidence>
<name>A0AAV8Z913_9CUCU</name>
<dbReference type="GO" id="GO:0005549">
    <property type="term" value="F:odorant binding"/>
    <property type="evidence" value="ECO:0007669"/>
    <property type="project" value="InterPro"/>
</dbReference>
<feature type="transmembrane region" description="Helical" evidence="10">
    <location>
        <begin position="96"/>
        <end position="114"/>
    </location>
</feature>
<comment type="similarity">
    <text evidence="10">Belongs to the insect chemoreceptor superfamily. Heteromeric odorant receptor channel (TC 1.A.69) family.</text>
</comment>
<reference evidence="11" key="1">
    <citation type="journal article" date="2023" name="Insect Mol. Biol.">
        <title>Genome sequencing provides insights into the evolution of gene families encoding plant cell wall-degrading enzymes in longhorned beetles.</title>
        <authorList>
            <person name="Shin N.R."/>
            <person name="Okamura Y."/>
            <person name="Kirsch R."/>
            <person name="Pauchet Y."/>
        </authorList>
    </citation>
    <scope>NUCLEOTIDE SEQUENCE</scope>
    <source>
        <strain evidence="11">RBIC_L_NR</strain>
    </source>
</reference>
<evidence type="ECO:0000313" key="11">
    <source>
        <dbReference type="EMBL" id="KAJ8959779.1"/>
    </source>
</evidence>
<keyword evidence="2" id="KW-1003">Cell membrane</keyword>
<gene>
    <name evidence="11" type="ORF">NQ314_006209</name>
</gene>
<keyword evidence="7 10" id="KW-0472">Membrane</keyword>
<keyword evidence="6 10" id="KW-1133">Transmembrane helix</keyword>
<dbReference type="InterPro" id="IPR004117">
    <property type="entry name" value="7tm6_olfct_rcpt"/>
</dbReference>
<feature type="transmembrane region" description="Helical" evidence="10">
    <location>
        <begin position="378"/>
        <end position="397"/>
    </location>
</feature>
<comment type="caution">
    <text evidence="11">The sequence shown here is derived from an EMBL/GenBank/DDBJ whole genome shotgun (WGS) entry which is preliminary data.</text>
</comment>
<organism evidence="11 12">
    <name type="scientific">Rhamnusium bicolor</name>
    <dbReference type="NCBI Taxonomy" id="1586634"/>
    <lineage>
        <taxon>Eukaryota</taxon>
        <taxon>Metazoa</taxon>
        <taxon>Ecdysozoa</taxon>
        <taxon>Arthropoda</taxon>
        <taxon>Hexapoda</taxon>
        <taxon>Insecta</taxon>
        <taxon>Pterygota</taxon>
        <taxon>Neoptera</taxon>
        <taxon>Endopterygota</taxon>
        <taxon>Coleoptera</taxon>
        <taxon>Polyphaga</taxon>
        <taxon>Cucujiformia</taxon>
        <taxon>Chrysomeloidea</taxon>
        <taxon>Cerambycidae</taxon>
        <taxon>Lepturinae</taxon>
        <taxon>Rhagiini</taxon>
        <taxon>Rhamnusium</taxon>
    </lineage>
</organism>
<evidence type="ECO:0000256" key="8">
    <source>
        <dbReference type="ARBA" id="ARBA00023170"/>
    </source>
</evidence>
<keyword evidence="8 10" id="KW-0675">Receptor</keyword>
<feature type="transmembrane region" description="Helical" evidence="10">
    <location>
        <begin position="185"/>
        <end position="204"/>
    </location>
</feature>
<dbReference type="GO" id="GO:0007165">
    <property type="term" value="P:signal transduction"/>
    <property type="evidence" value="ECO:0007669"/>
    <property type="project" value="UniProtKB-KW"/>
</dbReference>
<feature type="transmembrane region" description="Helical" evidence="10">
    <location>
        <begin position="443"/>
        <end position="466"/>
    </location>
</feature>
<dbReference type="GO" id="GO:0004984">
    <property type="term" value="F:olfactory receptor activity"/>
    <property type="evidence" value="ECO:0007669"/>
    <property type="project" value="InterPro"/>
</dbReference>
<proteinExistence type="inferred from homology"/>
<dbReference type="Proteomes" id="UP001162156">
    <property type="component" value="Unassembled WGS sequence"/>
</dbReference>
<dbReference type="AlphaFoldDB" id="A0AAV8Z913"/>
<sequence length="469" mass="54182">MFSKQRFKVYTKWSEEALMSSVAPLVHFVQKLDDIKFLGSIQSIFRKGIQKINIYFQDYDLRDTFDLERKFLLYCGLYPNNGKIVMKKSLHYLTSFYHILSMIFIFISMTILIGTHITHLFIIADALSLYMTETATMLKLFNLLIKRKQLVEIEKLLSNPIFYGYSDKNIRTIKSFINSTRSFALAYRLSCIVVCGAMIIFPMFDNDLENLRPVMGWYPWGAEDKVKLIIYFAFHMLACCTIANLNSSIDLLICMLMTVAASLFQMLKNNLADIKYDAKDAKHLYARNVRLHCEILRLSDYINASATLNRGLNVLNLCARKHNLKMNPEISVALFGIRISTNHLKSSIKLTINNNTIKWVDCAENLWVPVKSMQFISLLFYLTCMLIQVTMYCWYGHSIIESSGSLGQTIYMTNWYEADKSLKKSIFIFMEKCKQPTAFSGGYYFPLSLVTFSGVSTYLFIILLTLNCN</sequence>
<evidence type="ECO:0000256" key="9">
    <source>
        <dbReference type="ARBA" id="ARBA00023224"/>
    </source>
</evidence>
<evidence type="ECO:0000256" key="6">
    <source>
        <dbReference type="ARBA" id="ARBA00022989"/>
    </source>
</evidence>